<feature type="repeat" description="ANK" evidence="3">
    <location>
        <begin position="807"/>
        <end position="839"/>
    </location>
</feature>
<proteinExistence type="predicted"/>
<dbReference type="SUPFAM" id="SSF48403">
    <property type="entry name" value="Ankyrin repeat"/>
    <property type="match status" value="1"/>
</dbReference>
<evidence type="ECO:0000256" key="1">
    <source>
        <dbReference type="ARBA" id="ARBA00022737"/>
    </source>
</evidence>
<feature type="repeat" description="ANK" evidence="3">
    <location>
        <begin position="740"/>
        <end position="772"/>
    </location>
</feature>
<dbReference type="PRINTS" id="PR01415">
    <property type="entry name" value="ANKYRIN"/>
</dbReference>
<dbReference type="PANTHER" id="PTHR24173">
    <property type="entry name" value="ANKYRIN REPEAT CONTAINING"/>
    <property type="match status" value="1"/>
</dbReference>
<feature type="repeat" description="ANK" evidence="3">
    <location>
        <begin position="840"/>
        <end position="872"/>
    </location>
</feature>
<dbReference type="Pfam" id="PF00023">
    <property type="entry name" value="Ank"/>
    <property type="match status" value="1"/>
</dbReference>
<accession>A0A6F8T714</accession>
<keyword evidence="2 3" id="KW-0040">ANK repeat</keyword>
<gene>
    <name evidence="5" type="ORF">TUM19329_26100</name>
</gene>
<dbReference type="Gene3D" id="1.25.40.20">
    <property type="entry name" value="Ankyrin repeat-containing domain"/>
    <property type="match status" value="3"/>
</dbReference>
<dbReference type="GO" id="GO:0000151">
    <property type="term" value="C:ubiquitin ligase complex"/>
    <property type="evidence" value="ECO:0007669"/>
    <property type="project" value="TreeGrafter"/>
</dbReference>
<dbReference type="SUPFAM" id="SSF109604">
    <property type="entry name" value="HD-domain/PDEase-like"/>
    <property type="match status" value="1"/>
</dbReference>
<dbReference type="InterPro" id="IPR036770">
    <property type="entry name" value="Ankyrin_rpt-contain_sf"/>
</dbReference>
<evidence type="ECO:0000313" key="6">
    <source>
        <dbReference type="Proteomes" id="UP000502894"/>
    </source>
</evidence>
<evidence type="ECO:0000256" key="2">
    <source>
        <dbReference type="ARBA" id="ARBA00023043"/>
    </source>
</evidence>
<feature type="region of interest" description="Disordered" evidence="4">
    <location>
        <begin position="183"/>
        <end position="205"/>
    </location>
</feature>
<dbReference type="GO" id="GO:0006511">
    <property type="term" value="P:ubiquitin-dependent protein catabolic process"/>
    <property type="evidence" value="ECO:0007669"/>
    <property type="project" value="TreeGrafter"/>
</dbReference>
<dbReference type="PROSITE" id="PS50297">
    <property type="entry name" value="ANK_REP_REGION"/>
    <property type="match status" value="8"/>
</dbReference>
<protein>
    <submittedName>
        <fullName evidence="5">Uncharacterized protein</fullName>
    </submittedName>
</protein>
<evidence type="ECO:0000256" key="4">
    <source>
        <dbReference type="SAM" id="MobiDB-lite"/>
    </source>
</evidence>
<evidence type="ECO:0000256" key="3">
    <source>
        <dbReference type="PROSITE-ProRule" id="PRU00023"/>
    </source>
</evidence>
<sequence>MLDEKTIKLLAIVALCHDVARKNDREAGFWEKESAEFCANYLSALGEKTELARLISHEEDRGLLGQILQSANCLDIMRCKEQFDISRMSLWTFFNQQQKRQFLVLIQEQLSLISEQHDLKYDLEFKIMGKRFFQKATRDALLPELKQAYEQADNAYLKTLNGLQDKKILLALYQNQKDTVLPAPEKTAVDGKTEEEEPSKNSTGAFQKGPFLLATKIYPEKKIFSRNFHLYCYANKEKAENQLAIIIELIGEKHPELKEKTGIVENQNYKETPYRLLISSKQEKSLNEVIGSQLNKAVRWDPHCFIEDFILGITPLKNRPRHRQDLRHGRHKNFTVFAEGVFPYAERPSPYPEKQLYKKEKRSQHQSTSLCTRKAQTPIFGHNKARASKLAGVILDADDAMVRSYSMYDGGTVNRPYEAYIFTKAKTYHQKMTNPDNPILFSDRKAFEKALEKNTGKHNEVLARIRWKVTSSSVGIFNDIFEGRCVASYYAERIYVAVKAQYEASGKPWDENYQIPITFYLPGNDKNWTSYSEQSRQEDTKKAQSIYSDPRKQQKAVAEGNGEFLLLLDEPQAVWQSLLDDASHPLLTVIKQGQFQLVEALYQRSGHQASLEDALHFYAETLHQQHEILSEFLFKNGKEDTLLFQAAKSNRIGILIFILDLDRDRKLLNQTDKEGTTPLYTAAYNGHLNIVLALLANKADVNKARKDGATPLHIAAQKGHIDVVLALHKNGADVNKPMKNGTTPLYITAYNGYLNVVLALLKNGADVNKAKEEDGATPLYVAAYNGYLDIVLALLKNGADVNKAAKNGTIPLHAAAYIGHLNVVLALLANKSDVNKTKEDGATPLYVAAQEGHIHVVLALLANKAEVNKAKKDGTTPLHIAACNGHLDVVKALLANKADVNKAKEDGTTPLHTAACNGHLDIVLALLKNGADIKDCPNIADRAARSGNTELLQWIAANQPRLLYETIAHHVALSKNPSCLNIALSLSKKPHSFTLPKYSDDKETESSVKTLLDALDDNFTLIYFTPPQGINADLYEGIKGKLSRNQKFAEAVDEFVKFAKGYYQKGSPVSIMSLDELFENFKQKISDEVPEKYIVDPKNETVV</sequence>
<dbReference type="InterPro" id="IPR002110">
    <property type="entry name" value="Ankyrin_rpt"/>
</dbReference>
<dbReference type="AlphaFoldDB" id="A0A6F8T714"/>
<organism evidence="5 6">
    <name type="scientific">Legionella antarctica</name>
    <dbReference type="NCBI Taxonomy" id="2708020"/>
    <lineage>
        <taxon>Bacteria</taxon>
        <taxon>Pseudomonadati</taxon>
        <taxon>Pseudomonadota</taxon>
        <taxon>Gammaproteobacteria</taxon>
        <taxon>Legionellales</taxon>
        <taxon>Legionellaceae</taxon>
        <taxon>Legionella</taxon>
    </lineage>
</organism>
<feature type="region of interest" description="Disordered" evidence="4">
    <location>
        <begin position="530"/>
        <end position="552"/>
    </location>
</feature>
<dbReference type="PROSITE" id="PS50088">
    <property type="entry name" value="ANK_REPEAT"/>
    <property type="match status" value="8"/>
</dbReference>
<dbReference type="KEGG" id="lant:TUM19329_26100"/>
<evidence type="ECO:0000313" key="5">
    <source>
        <dbReference type="EMBL" id="BCA96249.1"/>
    </source>
</evidence>
<feature type="repeat" description="ANK" evidence="3">
    <location>
        <begin position="873"/>
        <end position="905"/>
    </location>
</feature>
<dbReference type="PANTHER" id="PTHR24173:SF27">
    <property type="entry name" value="ANKYRIN REPEAT AND SOCS BOX PROTEIN 1"/>
    <property type="match status" value="1"/>
</dbReference>
<feature type="repeat" description="ANK" evidence="3">
    <location>
        <begin position="707"/>
        <end position="739"/>
    </location>
</feature>
<name>A0A6F8T714_9GAMM</name>
<keyword evidence="1" id="KW-0677">Repeat</keyword>
<feature type="repeat" description="ANK" evidence="3">
    <location>
        <begin position="674"/>
        <end position="706"/>
    </location>
</feature>
<reference evidence="5" key="1">
    <citation type="journal article" date="2020" name="Microbiol. Resour. Announc.">
        <title>Complete Genome Sequence of Novel Psychrotolerant Legionella Strain TUM19329, Isolated from Antarctic Lake Sediment.</title>
        <authorList>
            <person name="Shimada S."/>
            <person name="Nakai R."/>
            <person name="Aoki K."/>
            <person name="Shimoeda N."/>
            <person name="Ohno G."/>
            <person name="Miyazaki Y."/>
            <person name="Kudoh S."/>
            <person name="Imura S."/>
            <person name="Watanabe K."/>
            <person name="Ishii Y."/>
            <person name="Tateda K."/>
        </authorList>
    </citation>
    <scope>NUCLEOTIDE SEQUENCE [LARGE SCALE GENOMIC DNA]</scope>
    <source>
        <strain evidence="5">TUM19329</strain>
    </source>
</reference>
<dbReference type="Pfam" id="PF13637">
    <property type="entry name" value="Ank_4"/>
    <property type="match status" value="1"/>
</dbReference>
<dbReference type="SMART" id="SM00248">
    <property type="entry name" value="ANK"/>
    <property type="match status" value="10"/>
</dbReference>
<feature type="repeat" description="ANK" evidence="3">
    <location>
        <begin position="774"/>
        <end position="806"/>
    </location>
</feature>
<dbReference type="Pfam" id="PF12796">
    <property type="entry name" value="Ank_2"/>
    <property type="match status" value="2"/>
</dbReference>
<dbReference type="Proteomes" id="UP000502894">
    <property type="component" value="Chromosome"/>
</dbReference>
<dbReference type="EMBL" id="AP022839">
    <property type="protein sequence ID" value="BCA96249.1"/>
    <property type="molecule type" value="Genomic_DNA"/>
</dbReference>
<keyword evidence="6" id="KW-1185">Reference proteome</keyword>
<feature type="repeat" description="ANK" evidence="3">
    <location>
        <begin position="906"/>
        <end position="938"/>
    </location>
</feature>